<dbReference type="InterPro" id="IPR018062">
    <property type="entry name" value="HTH_AraC-typ_CS"/>
</dbReference>
<dbReference type="PANTHER" id="PTHR46796:SF6">
    <property type="entry name" value="ARAC SUBFAMILY"/>
    <property type="match status" value="1"/>
</dbReference>
<dbReference type="Pfam" id="PF12833">
    <property type="entry name" value="HTH_18"/>
    <property type="match status" value="1"/>
</dbReference>
<accession>A0ABU7P3U8</accession>
<organism evidence="6 7">
    <name type="scientific">Actinacidiphila polyblastidii</name>
    <dbReference type="NCBI Taxonomy" id="3110430"/>
    <lineage>
        <taxon>Bacteria</taxon>
        <taxon>Bacillati</taxon>
        <taxon>Actinomycetota</taxon>
        <taxon>Actinomycetes</taxon>
        <taxon>Kitasatosporales</taxon>
        <taxon>Streptomycetaceae</taxon>
        <taxon>Actinacidiphila</taxon>
    </lineage>
</organism>
<reference evidence="6 7" key="1">
    <citation type="submission" date="2023-12" db="EMBL/GenBank/DDBJ databases">
        <title>Streptomyces sp. V4-01.</title>
        <authorList>
            <person name="Somphong A."/>
            <person name="Phongsopitanun W."/>
        </authorList>
    </citation>
    <scope>NUCLEOTIDE SEQUENCE [LARGE SCALE GENOMIC DNA]</scope>
    <source>
        <strain evidence="6 7">V4-01</strain>
    </source>
</reference>
<keyword evidence="2" id="KW-0238">DNA-binding</keyword>
<protein>
    <submittedName>
        <fullName evidence="6">Helix-turn-helix domain-containing protein</fullName>
    </submittedName>
</protein>
<evidence type="ECO:0000313" key="6">
    <source>
        <dbReference type="EMBL" id="MEE4540481.1"/>
    </source>
</evidence>
<dbReference type="EMBL" id="JAZEWV010000001">
    <property type="protein sequence ID" value="MEE4540481.1"/>
    <property type="molecule type" value="Genomic_DNA"/>
</dbReference>
<keyword evidence="3" id="KW-0804">Transcription</keyword>
<feature type="compositionally biased region" description="Basic and acidic residues" evidence="4">
    <location>
        <begin position="313"/>
        <end position="327"/>
    </location>
</feature>
<evidence type="ECO:0000259" key="5">
    <source>
        <dbReference type="PROSITE" id="PS01124"/>
    </source>
</evidence>
<keyword evidence="7" id="KW-1185">Reference proteome</keyword>
<dbReference type="PROSITE" id="PS01124">
    <property type="entry name" value="HTH_ARAC_FAMILY_2"/>
    <property type="match status" value="1"/>
</dbReference>
<name>A0ABU7P3U8_9ACTN</name>
<proteinExistence type="predicted"/>
<evidence type="ECO:0000256" key="2">
    <source>
        <dbReference type="ARBA" id="ARBA00023125"/>
    </source>
</evidence>
<dbReference type="Proteomes" id="UP001344658">
    <property type="component" value="Unassembled WGS sequence"/>
</dbReference>
<dbReference type="SUPFAM" id="SSF46689">
    <property type="entry name" value="Homeodomain-like"/>
    <property type="match status" value="1"/>
</dbReference>
<dbReference type="InterPro" id="IPR035418">
    <property type="entry name" value="AraC-bd_2"/>
</dbReference>
<dbReference type="RefSeq" id="WP_330792231.1">
    <property type="nucleotide sequence ID" value="NZ_JAZEWV010000001.1"/>
</dbReference>
<gene>
    <name evidence="6" type="ORF">V2S66_00675</name>
</gene>
<dbReference type="PANTHER" id="PTHR46796">
    <property type="entry name" value="HTH-TYPE TRANSCRIPTIONAL ACTIVATOR RHAS-RELATED"/>
    <property type="match status" value="1"/>
</dbReference>
<dbReference type="Pfam" id="PF14525">
    <property type="entry name" value="AraC_binding_2"/>
    <property type="match status" value="1"/>
</dbReference>
<dbReference type="Gene3D" id="1.10.10.60">
    <property type="entry name" value="Homeodomain-like"/>
    <property type="match status" value="1"/>
</dbReference>
<dbReference type="PROSITE" id="PS00041">
    <property type="entry name" value="HTH_ARAC_FAMILY_1"/>
    <property type="match status" value="1"/>
</dbReference>
<dbReference type="SMART" id="SM00342">
    <property type="entry name" value="HTH_ARAC"/>
    <property type="match status" value="1"/>
</dbReference>
<dbReference type="InterPro" id="IPR009057">
    <property type="entry name" value="Homeodomain-like_sf"/>
</dbReference>
<evidence type="ECO:0000256" key="1">
    <source>
        <dbReference type="ARBA" id="ARBA00023015"/>
    </source>
</evidence>
<evidence type="ECO:0000256" key="3">
    <source>
        <dbReference type="ARBA" id="ARBA00023163"/>
    </source>
</evidence>
<feature type="region of interest" description="Disordered" evidence="4">
    <location>
        <begin position="308"/>
        <end position="327"/>
    </location>
</feature>
<sequence length="327" mass="36352">MLSETVFQSEDLPVADRFDAWQALMSRTHAPMQMSSEDAADFRAHQRLIALGDVAVWPATFQQLVFRRTPKLVRQSDPENCHLSLLLRGNAVASWNRNEAAYSAYDLHINDTSLPFEIATGRGPITTIGIEVPKALLGLPWGSAQSVIGRRISARDGMGFLLAQFVSQLSADTRAYRPADAPRLGSVLAELVTALFAHALEAQDALAPETRDRTVTLGVKDFIRRRLHDCELTPSAIAAAHHISRGHLHRLFQAEGTTVASYIRDQRLEAARRELADPAQAATPVHVIAARWGFKDHTTFTRTFRTAYGAPPRDFRRRPPDPRRTHG</sequence>
<feature type="domain" description="HTH araC/xylS-type" evidence="5">
    <location>
        <begin position="217"/>
        <end position="318"/>
    </location>
</feature>
<keyword evidence="1" id="KW-0805">Transcription regulation</keyword>
<comment type="caution">
    <text evidence="6">The sequence shown here is derived from an EMBL/GenBank/DDBJ whole genome shotgun (WGS) entry which is preliminary data.</text>
</comment>
<evidence type="ECO:0000256" key="4">
    <source>
        <dbReference type="SAM" id="MobiDB-lite"/>
    </source>
</evidence>
<evidence type="ECO:0000313" key="7">
    <source>
        <dbReference type="Proteomes" id="UP001344658"/>
    </source>
</evidence>
<dbReference type="InterPro" id="IPR050204">
    <property type="entry name" value="AraC_XylS_family_regulators"/>
</dbReference>
<dbReference type="InterPro" id="IPR018060">
    <property type="entry name" value="HTH_AraC"/>
</dbReference>